<dbReference type="Gramene" id="RZC60046">
    <property type="protein sequence ID" value="RZC60046"/>
    <property type="gene ID" value="C5167_021806"/>
</dbReference>
<dbReference type="SUPFAM" id="SSF56176">
    <property type="entry name" value="FAD-binding/transporter-associated domain-like"/>
    <property type="match status" value="1"/>
</dbReference>
<dbReference type="GO" id="GO:0071949">
    <property type="term" value="F:FAD binding"/>
    <property type="evidence" value="ECO:0007669"/>
    <property type="project" value="InterPro"/>
</dbReference>
<comment type="similarity">
    <text evidence="2">Belongs to the oxygen-dependent FAD-linked oxidoreductase family.</text>
</comment>
<dbReference type="InterPro" id="IPR016169">
    <property type="entry name" value="FAD-bd_PCMH_sub2"/>
</dbReference>
<dbReference type="InterPro" id="IPR016166">
    <property type="entry name" value="FAD-bd_PCMH"/>
</dbReference>
<dbReference type="Proteomes" id="UP000316621">
    <property type="component" value="Chromosome 5"/>
</dbReference>
<dbReference type="AlphaFoldDB" id="A0A4Y7JHN4"/>
<dbReference type="InterPro" id="IPR012951">
    <property type="entry name" value="BBE"/>
</dbReference>
<organism evidence="9 10">
    <name type="scientific">Papaver somniferum</name>
    <name type="common">Opium poppy</name>
    <dbReference type="NCBI Taxonomy" id="3469"/>
    <lineage>
        <taxon>Eukaryota</taxon>
        <taxon>Viridiplantae</taxon>
        <taxon>Streptophyta</taxon>
        <taxon>Embryophyta</taxon>
        <taxon>Tracheophyta</taxon>
        <taxon>Spermatophyta</taxon>
        <taxon>Magnoliopsida</taxon>
        <taxon>Ranunculales</taxon>
        <taxon>Papaveraceae</taxon>
        <taxon>Papaveroideae</taxon>
        <taxon>Papaver</taxon>
    </lineage>
</organism>
<evidence type="ECO:0000259" key="8">
    <source>
        <dbReference type="PROSITE" id="PS51387"/>
    </source>
</evidence>
<dbReference type="InterPro" id="IPR016167">
    <property type="entry name" value="FAD-bd_PCMH_sub1"/>
</dbReference>
<dbReference type="PANTHER" id="PTHR32448">
    <property type="entry name" value="OS08G0158400 PROTEIN"/>
    <property type="match status" value="1"/>
</dbReference>
<comment type="cofactor">
    <cofactor evidence="1">
        <name>FAD</name>
        <dbReference type="ChEBI" id="CHEBI:57692"/>
    </cofactor>
</comment>
<name>A0A4Y7JHN4_PAPSO</name>
<keyword evidence="4 7" id="KW-0732">Signal</keyword>
<evidence type="ECO:0000256" key="5">
    <source>
        <dbReference type="ARBA" id="ARBA00022827"/>
    </source>
</evidence>
<evidence type="ECO:0000256" key="3">
    <source>
        <dbReference type="ARBA" id="ARBA00022630"/>
    </source>
</evidence>
<dbReference type="GO" id="GO:0016491">
    <property type="term" value="F:oxidoreductase activity"/>
    <property type="evidence" value="ECO:0007669"/>
    <property type="project" value="InterPro"/>
</dbReference>
<evidence type="ECO:0000256" key="1">
    <source>
        <dbReference type="ARBA" id="ARBA00001974"/>
    </source>
</evidence>
<gene>
    <name evidence="9" type="ORF">C5167_021806</name>
</gene>
<keyword evidence="3" id="KW-0285">Flavoprotein</keyword>
<keyword evidence="10" id="KW-1185">Reference proteome</keyword>
<protein>
    <recommendedName>
        <fullName evidence="8">FAD-binding PCMH-type domain-containing protein</fullName>
    </recommendedName>
</protein>
<keyword evidence="6" id="KW-0325">Glycoprotein</keyword>
<dbReference type="Pfam" id="PF01565">
    <property type="entry name" value="FAD_binding_4"/>
    <property type="match status" value="1"/>
</dbReference>
<dbReference type="PROSITE" id="PS51387">
    <property type="entry name" value="FAD_PCMH"/>
    <property type="match status" value="1"/>
</dbReference>
<evidence type="ECO:0000256" key="6">
    <source>
        <dbReference type="ARBA" id="ARBA00023180"/>
    </source>
</evidence>
<dbReference type="EMBL" id="CM010719">
    <property type="protein sequence ID" value="RZC60046.1"/>
    <property type="molecule type" value="Genomic_DNA"/>
</dbReference>
<dbReference type="STRING" id="3469.A0A4Y7JHN4"/>
<sequence length="549" mass="61376">MHPILGVLSTLLALLLSSREVTATESSFTSVGEDFLQCLNVNHVPNTPTIPIYTQNNASYRIILRFSNRNFRFLSTTKPKFIVTPTHESHVQASVVWCKKHGLDLKIRSGGHDAEGLSYVSDAQSFVIVDLIYFRNVTVDVNGSTAWIQAGATLGEVYYNIAKKSKTHGFPAGFAPTVGVGGHIGGGGLGALVRKYGLAADRVIDAYIVNADGKILNKKSMTEGLFWAIRGGGAASFGVVLSWKVKLVRIPATVTVAMVQKTLGQGATDTVHKWQFIADRLNKDVFIGVKISLVGNNKTNLGDERIVQAEFSILFLGKGGIPKLLQLSQENFPELGLKNKDCSEMTWAESHLYFSHEHGKPLEFLLARDDPSTENFSKSKSDHVKVPITKNGLLELWRRLLEHDDITPTLIWTPYGGKMNEISVSEIPFPHRQGNIYNILYVVSWFEDGESEKNLDWMRNLYEYMTPYVSKSPRTAYLNTRDLDLGEYDNGQSISYLKAREWGRKYFKDNFERLVQVKSEVDPGNFFNNKQSIPPIRVIDLGVKNYCSI</sequence>
<dbReference type="Pfam" id="PF08031">
    <property type="entry name" value="BBE"/>
    <property type="match status" value="1"/>
</dbReference>
<reference evidence="9 10" key="1">
    <citation type="journal article" date="2018" name="Science">
        <title>The opium poppy genome and morphinan production.</title>
        <authorList>
            <person name="Guo L."/>
            <person name="Winzer T."/>
            <person name="Yang X."/>
            <person name="Li Y."/>
            <person name="Ning Z."/>
            <person name="He Z."/>
            <person name="Teodor R."/>
            <person name="Lu Y."/>
            <person name="Bowser T.A."/>
            <person name="Graham I.A."/>
            <person name="Ye K."/>
        </authorList>
    </citation>
    <scope>NUCLEOTIDE SEQUENCE [LARGE SCALE GENOMIC DNA]</scope>
    <source>
        <strain evidence="10">cv. HN1</strain>
        <tissue evidence="9">Leaves</tissue>
    </source>
</reference>
<dbReference type="InterPro" id="IPR036318">
    <property type="entry name" value="FAD-bd_PCMH-like_sf"/>
</dbReference>
<feature type="chain" id="PRO_5021385655" description="FAD-binding PCMH-type domain-containing protein" evidence="7">
    <location>
        <begin position="24"/>
        <end position="549"/>
    </location>
</feature>
<feature type="signal peptide" evidence="7">
    <location>
        <begin position="1"/>
        <end position="23"/>
    </location>
</feature>
<feature type="domain" description="FAD-binding PCMH-type" evidence="8">
    <location>
        <begin position="75"/>
        <end position="250"/>
    </location>
</feature>
<evidence type="ECO:0000256" key="4">
    <source>
        <dbReference type="ARBA" id="ARBA00022729"/>
    </source>
</evidence>
<evidence type="ECO:0000313" key="9">
    <source>
        <dbReference type="EMBL" id="RZC60046.1"/>
    </source>
</evidence>
<keyword evidence="5" id="KW-0274">FAD</keyword>
<evidence type="ECO:0000256" key="7">
    <source>
        <dbReference type="SAM" id="SignalP"/>
    </source>
</evidence>
<evidence type="ECO:0000313" key="10">
    <source>
        <dbReference type="Proteomes" id="UP000316621"/>
    </source>
</evidence>
<dbReference type="Gene3D" id="3.30.43.10">
    <property type="entry name" value="Uridine Diphospho-n-acetylenolpyruvylglucosamine Reductase, domain 2"/>
    <property type="match status" value="1"/>
</dbReference>
<proteinExistence type="inferred from homology"/>
<dbReference type="InterPro" id="IPR006094">
    <property type="entry name" value="Oxid_FAD_bind_N"/>
</dbReference>
<dbReference type="Gene3D" id="3.40.462.20">
    <property type="match status" value="1"/>
</dbReference>
<dbReference type="Gene3D" id="3.30.465.10">
    <property type="match status" value="1"/>
</dbReference>
<evidence type="ECO:0000256" key="2">
    <source>
        <dbReference type="ARBA" id="ARBA00005466"/>
    </source>
</evidence>
<accession>A0A4Y7JHN4</accession>
<dbReference type="OMA" id="VESHIYF"/>
<dbReference type="OrthoDB" id="407275at2759"/>